<dbReference type="GO" id="GO:0006879">
    <property type="term" value="P:intracellular iron ion homeostasis"/>
    <property type="evidence" value="ECO:0007669"/>
    <property type="project" value="TreeGrafter"/>
</dbReference>
<evidence type="ECO:0000256" key="13">
    <source>
        <dbReference type="SAM" id="Phobius"/>
    </source>
</evidence>
<dbReference type="PROSITE" id="PS51384">
    <property type="entry name" value="FAD_FR"/>
    <property type="match status" value="1"/>
</dbReference>
<dbReference type="InterPro" id="IPR039261">
    <property type="entry name" value="FNR_nucleotide-bd"/>
</dbReference>
<comment type="catalytic activity">
    <reaction evidence="12">
        <text>2 a Fe(II)-siderophore + NADP(+) + H(+) = 2 a Fe(III)-siderophore + NADPH</text>
        <dbReference type="Rhea" id="RHEA:28795"/>
        <dbReference type="Rhea" id="RHEA-COMP:11342"/>
        <dbReference type="Rhea" id="RHEA-COMP:11344"/>
        <dbReference type="ChEBI" id="CHEBI:15378"/>
        <dbReference type="ChEBI" id="CHEBI:29033"/>
        <dbReference type="ChEBI" id="CHEBI:29034"/>
        <dbReference type="ChEBI" id="CHEBI:57783"/>
        <dbReference type="ChEBI" id="CHEBI:58349"/>
        <dbReference type="EC" id="1.16.1.9"/>
    </reaction>
</comment>
<dbReference type="EMBL" id="JAVRQU010000005">
    <property type="protein sequence ID" value="KAK5703202.1"/>
    <property type="molecule type" value="Genomic_DNA"/>
</dbReference>
<dbReference type="SFLD" id="SFLDG01168">
    <property type="entry name" value="Ferric_reductase_subgroup_(FRE"/>
    <property type="match status" value="1"/>
</dbReference>
<dbReference type="SUPFAM" id="SSF63380">
    <property type="entry name" value="Riboflavin synthase domain-like"/>
    <property type="match status" value="1"/>
</dbReference>
<dbReference type="PANTHER" id="PTHR32361">
    <property type="entry name" value="FERRIC/CUPRIC REDUCTASE TRANSMEMBRANE COMPONENT"/>
    <property type="match status" value="1"/>
</dbReference>
<dbReference type="Proteomes" id="UP001310594">
    <property type="component" value="Unassembled WGS sequence"/>
</dbReference>
<sequence>MATSSIVGRHSAMDMDQANTTTLTYWGYMPQVLPCTKDLARCEYLDMVYVMHVSTMLYTFIFWGVLLGIAFVWLFVRGWRMQGAAGRSDSLHEKVWKKLAYAQRRLLSQDVTSNLMQWVFGKVSRLQVTVVVILMGYLLIFTFVGITYQTWMTPNKPGQPYSTRTGLSWWSNRAGAFAYALTPFSVLLAMRESVLSLITGIPYQHFNFLHRWTGRIIFLQSLIHTIGWTIIEARLYQPQPLTYRTILTEQYIIFGVVAMLVISLMLVLATKTAIRWFGYEVFRVGHWALAVLYMGACWGHWDKLWCWMVASLVLIMLDQFVRSTRVVYLHYGLGKGKGLGFNCAQAQITILGSAAENDLVIRLDYDHEHRTPWEAGQHFNLTFPSLGIWETHPFTPSSLPGPNARTQHHTYLVRVRRGITARLAALGDGATIPVIMAGPYGRAYPSYSAQNILAVAGGTGVTFTLPIMLQALRQQLVDSPHYAFDFVCVLKYGRDLLWVREEFARLKDCSERCKNLRISIYITRESGKSASSPAENGSEKVLVNATSSSSLDSEVDELLSSTGNYNVSFLGGRHPSITEVVGDFVERAGIVGGSLEIIGSGPESMGSDTRSAVASLPASVDVSCYWDSRGD</sequence>
<comment type="subcellular location">
    <subcellularLocation>
        <location evidence="1">Cell membrane</location>
        <topology evidence="1">Multi-pass membrane protein</topology>
    </subcellularLocation>
</comment>
<evidence type="ECO:0000256" key="11">
    <source>
        <dbReference type="ARBA" id="ARBA00023136"/>
    </source>
</evidence>
<comment type="similarity">
    <text evidence="2">Belongs to the ferric reductase (FRE) family.</text>
</comment>
<feature type="transmembrane region" description="Helical" evidence="13">
    <location>
        <begin position="56"/>
        <end position="76"/>
    </location>
</feature>
<evidence type="ECO:0000256" key="4">
    <source>
        <dbReference type="ARBA" id="ARBA00022448"/>
    </source>
</evidence>
<keyword evidence="5" id="KW-1003">Cell membrane</keyword>
<evidence type="ECO:0000256" key="9">
    <source>
        <dbReference type="ARBA" id="ARBA00023002"/>
    </source>
</evidence>
<dbReference type="Pfam" id="PF01794">
    <property type="entry name" value="Ferric_reduct"/>
    <property type="match status" value="1"/>
</dbReference>
<proteinExistence type="inferred from homology"/>
<evidence type="ECO:0000256" key="7">
    <source>
        <dbReference type="ARBA" id="ARBA00022982"/>
    </source>
</evidence>
<dbReference type="CDD" id="cd06186">
    <property type="entry name" value="NOX_Duox_like_FAD_NADP"/>
    <property type="match status" value="1"/>
</dbReference>
<dbReference type="InterPro" id="IPR051410">
    <property type="entry name" value="Ferric/Cupric_Reductase"/>
</dbReference>
<keyword evidence="4" id="KW-0813">Transport</keyword>
<dbReference type="SUPFAM" id="SSF52343">
    <property type="entry name" value="Ferredoxin reductase-like, C-terminal NADP-linked domain"/>
    <property type="match status" value="1"/>
</dbReference>
<evidence type="ECO:0000256" key="10">
    <source>
        <dbReference type="ARBA" id="ARBA00023065"/>
    </source>
</evidence>
<keyword evidence="9" id="KW-0560">Oxidoreductase</keyword>
<feature type="transmembrane region" description="Helical" evidence="13">
    <location>
        <begin position="251"/>
        <end position="269"/>
    </location>
</feature>
<evidence type="ECO:0000256" key="5">
    <source>
        <dbReference type="ARBA" id="ARBA00022475"/>
    </source>
</evidence>
<dbReference type="InterPro" id="IPR013130">
    <property type="entry name" value="Fe3_Rdtase_TM_dom"/>
</dbReference>
<dbReference type="GO" id="GO:0006826">
    <property type="term" value="P:iron ion transport"/>
    <property type="evidence" value="ECO:0007669"/>
    <property type="project" value="TreeGrafter"/>
</dbReference>
<dbReference type="InterPro" id="IPR017938">
    <property type="entry name" value="Riboflavin_synthase-like_b-brl"/>
</dbReference>
<dbReference type="Gene3D" id="3.40.50.80">
    <property type="entry name" value="Nucleotide-binding domain of ferredoxin-NADP reductase (FNR) module"/>
    <property type="match status" value="1"/>
</dbReference>
<evidence type="ECO:0000313" key="16">
    <source>
        <dbReference type="Proteomes" id="UP001310594"/>
    </source>
</evidence>
<keyword evidence="8 13" id="KW-1133">Transmembrane helix</keyword>
<dbReference type="PANTHER" id="PTHR32361:SF3">
    <property type="entry name" value="REDUCTASE, PUTATIVE (AFU_ORTHOLOGUE AFUA_6G13750)-RELATED"/>
    <property type="match status" value="1"/>
</dbReference>
<evidence type="ECO:0000256" key="6">
    <source>
        <dbReference type="ARBA" id="ARBA00022692"/>
    </source>
</evidence>
<feature type="domain" description="FAD-binding FR-type" evidence="14">
    <location>
        <begin position="338"/>
        <end position="446"/>
    </location>
</feature>
<evidence type="ECO:0000256" key="1">
    <source>
        <dbReference type="ARBA" id="ARBA00004651"/>
    </source>
</evidence>
<protein>
    <recommendedName>
        <fullName evidence="3">ferric-chelate reductase (NADPH)</fullName>
        <ecNumber evidence="3">1.16.1.9</ecNumber>
    </recommendedName>
</protein>
<dbReference type="Pfam" id="PF08022">
    <property type="entry name" value="FAD_binding_8"/>
    <property type="match status" value="1"/>
</dbReference>
<reference evidence="15" key="1">
    <citation type="submission" date="2023-08" db="EMBL/GenBank/DDBJ databases">
        <title>Black Yeasts Isolated from many extreme environments.</title>
        <authorList>
            <person name="Coleine C."/>
            <person name="Stajich J.E."/>
            <person name="Selbmann L."/>
        </authorList>
    </citation>
    <scope>NUCLEOTIDE SEQUENCE</scope>
    <source>
        <strain evidence="15">CCFEE 5810</strain>
    </source>
</reference>
<evidence type="ECO:0000259" key="14">
    <source>
        <dbReference type="PROSITE" id="PS51384"/>
    </source>
</evidence>
<feature type="transmembrane region" description="Helical" evidence="13">
    <location>
        <begin position="170"/>
        <end position="191"/>
    </location>
</feature>
<gene>
    <name evidence="15" type="ORF">LTR97_004151</name>
</gene>
<dbReference type="AlphaFoldDB" id="A0AAN7ZPJ3"/>
<keyword evidence="6 13" id="KW-0812">Transmembrane</keyword>
<organism evidence="15 16">
    <name type="scientific">Elasticomyces elasticus</name>
    <dbReference type="NCBI Taxonomy" id="574655"/>
    <lineage>
        <taxon>Eukaryota</taxon>
        <taxon>Fungi</taxon>
        <taxon>Dikarya</taxon>
        <taxon>Ascomycota</taxon>
        <taxon>Pezizomycotina</taxon>
        <taxon>Dothideomycetes</taxon>
        <taxon>Dothideomycetidae</taxon>
        <taxon>Mycosphaerellales</taxon>
        <taxon>Teratosphaeriaceae</taxon>
        <taxon>Elasticomyces</taxon>
    </lineage>
</organism>
<feature type="transmembrane region" description="Helical" evidence="13">
    <location>
        <begin position="126"/>
        <end position="150"/>
    </location>
</feature>
<keyword evidence="11 13" id="KW-0472">Membrane</keyword>
<evidence type="ECO:0000256" key="12">
    <source>
        <dbReference type="ARBA" id="ARBA00048483"/>
    </source>
</evidence>
<dbReference type="GO" id="GO:0052851">
    <property type="term" value="F:ferric-chelate reductase (NADPH) activity"/>
    <property type="evidence" value="ECO:0007669"/>
    <property type="project" value="UniProtKB-EC"/>
</dbReference>
<evidence type="ECO:0000313" key="15">
    <source>
        <dbReference type="EMBL" id="KAK5703202.1"/>
    </source>
</evidence>
<dbReference type="EC" id="1.16.1.9" evidence="3"/>
<evidence type="ECO:0000256" key="2">
    <source>
        <dbReference type="ARBA" id="ARBA00006278"/>
    </source>
</evidence>
<keyword evidence="10" id="KW-0406">Ion transport</keyword>
<dbReference type="SFLD" id="SFLDS00052">
    <property type="entry name" value="Ferric_Reductase_Domain"/>
    <property type="match status" value="1"/>
</dbReference>
<evidence type="ECO:0000256" key="8">
    <source>
        <dbReference type="ARBA" id="ARBA00022989"/>
    </source>
</evidence>
<keyword evidence="7" id="KW-0249">Electron transport</keyword>
<dbReference type="GO" id="GO:0015677">
    <property type="term" value="P:copper ion import"/>
    <property type="evidence" value="ECO:0007669"/>
    <property type="project" value="TreeGrafter"/>
</dbReference>
<name>A0AAN7ZPJ3_9PEZI</name>
<dbReference type="InterPro" id="IPR013121">
    <property type="entry name" value="Fe_red_NAD-bd_6"/>
</dbReference>
<comment type="caution">
    <text evidence="15">The sequence shown here is derived from an EMBL/GenBank/DDBJ whole genome shotgun (WGS) entry which is preliminary data.</text>
</comment>
<dbReference type="Pfam" id="PF08030">
    <property type="entry name" value="NAD_binding_6"/>
    <property type="match status" value="1"/>
</dbReference>
<accession>A0AAN7ZPJ3</accession>
<evidence type="ECO:0000256" key="3">
    <source>
        <dbReference type="ARBA" id="ARBA00012668"/>
    </source>
</evidence>
<dbReference type="GO" id="GO:0005886">
    <property type="term" value="C:plasma membrane"/>
    <property type="evidence" value="ECO:0007669"/>
    <property type="project" value="UniProtKB-SubCell"/>
</dbReference>
<dbReference type="InterPro" id="IPR017927">
    <property type="entry name" value="FAD-bd_FR_type"/>
</dbReference>
<dbReference type="InterPro" id="IPR013112">
    <property type="entry name" value="FAD-bd_8"/>
</dbReference>